<sequence length="391" mass="43829">MVHSDVDSWIWGWLSWSRSSTTMLRAAEKKILSCLKTAYRGWYVDIGPVVGNADKIWTISLNEESPKTPIVLLHGLGAGVALWCLNLDGLAAQRPVYAIDLLGFGRSSRPDFSNDAKEAESQLVRSVEEWRREMQLERVVLLGHSMGGYLAAAYAMKYPERVKHLILADPWGFPEKPSDYASKSNVPLWVKAIAFVVQPLNPLWAVRVAGPFGQWLIESTRPDIVKKFTPLLKEDVGIIAQYIHQCNAQTPSGESAFHAMMHGFGWAKYPIVKRMDQLKDDIPITLLYGSRSWVDNTVGDIIKQKRSNSYVNVQVISGAGHHVYADKSETFNKHILEACELCDEIEKPTSSNVNLKITDDSDEYAAKDDEEGSKVDRIEPPELTSSRPRST</sequence>
<evidence type="ECO:0000313" key="4">
    <source>
        <dbReference type="Proteomes" id="UP000829291"/>
    </source>
</evidence>
<proteinExistence type="inferred from homology"/>
<dbReference type="InterPro" id="IPR029058">
    <property type="entry name" value="AB_hydrolase_fold"/>
</dbReference>
<evidence type="ECO:0000313" key="5">
    <source>
        <dbReference type="RefSeq" id="XP_046598153.1"/>
    </source>
</evidence>
<dbReference type="PANTHER" id="PTHR42886:SF29">
    <property type="entry name" value="PUMMELIG, ISOFORM A"/>
    <property type="match status" value="1"/>
</dbReference>
<organism evidence="4 5">
    <name type="scientific">Neodiprion lecontei</name>
    <name type="common">Redheaded pine sawfly</name>
    <dbReference type="NCBI Taxonomy" id="441921"/>
    <lineage>
        <taxon>Eukaryota</taxon>
        <taxon>Metazoa</taxon>
        <taxon>Ecdysozoa</taxon>
        <taxon>Arthropoda</taxon>
        <taxon>Hexapoda</taxon>
        <taxon>Insecta</taxon>
        <taxon>Pterygota</taxon>
        <taxon>Neoptera</taxon>
        <taxon>Endopterygota</taxon>
        <taxon>Hymenoptera</taxon>
        <taxon>Tenthredinoidea</taxon>
        <taxon>Diprionidae</taxon>
        <taxon>Diprioninae</taxon>
        <taxon>Neodiprion</taxon>
    </lineage>
</organism>
<dbReference type="PRINTS" id="PR00111">
    <property type="entry name" value="ABHYDROLASE"/>
</dbReference>
<evidence type="ECO:0000256" key="1">
    <source>
        <dbReference type="ARBA" id="ARBA00038097"/>
    </source>
</evidence>
<dbReference type="RefSeq" id="XP_046598153.1">
    <property type="nucleotide sequence ID" value="XM_046742197.1"/>
</dbReference>
<dbReference type="SUPFAM" id="SSF53474">
    <property type="entry name" value="alpha/beta-Hydrolases"/>
    <property type="match status" value="1"/>
</dbReference>
<gene>
    <name evidence="5" type="primary">LOC107222097</name>
</gene>
<protein>
    <submittedName>
        <fullName evidence="5">(Lyso)-N-acylphosphatidylethanolamine lipase isoform X2</fullName>
    </submittedName>
</protein>
<dbReference type="Proteomes" id="UP000829291">
    <property type="component" value="Chromosome 5"/>
</dbReference>
<keyword evidence="4" id="KW-1185">Reference proteome</keyword>
<name>A0ABM3GD04_NEOLC</name>
<comment type="similarity">
    <text evidence="1">Belongs to the peptidase S33 family. ABHD4/ABHD5 subfamily.</text>
</comment>
<dbReference type="GeneID" id="107222097"/>
<accession>A0ABM3GD04</accession>
<feature type="compositionally biased region" description="Basic and acidic residues" evidence="2">
    <location>
        <begin position="364"/>
        <end position="380"/>
    </location>
</feature>
<reference evidence="5" key="1">
    <citation type="submission" date="2025-08" db="UniProtKB">
        <authorList>
            <consortium name="RefSeq"/>
        </authorList>
    </citation>
    <scope>IDENTIFICATION</scope>
    <source>
        <tissue evidence="5">Thorax and Abdomen</tissue>
    </source>
</reference>
<dbReference type="InterPro" id="IPR000073">
    <property type="entry name" value="AB_hydrolase_1"/>
</dbReference>
<dbReference type="Gene3D" id="3.40.50.1820">
    <property type="entry name" value="alpha/beta hydrolase"/>
    <property type="match status" value="1"/>
</dbReference>
<feature type="region of interest" description="Disordered" evidence="2">
    <location>
        <begin position="353"/>
        <end position="391"/>
    </location>
</feature>
<dbReference type="PANTHER" id="PTHR42886">
    <property type="entry name" value="RE40534P-RELATED"/>
    <property type="match status" value="1"/>
</dbReference>
<evidence type="ECO:0000259" key="3">
    <source>
        <dbReference type="Pfam" id="PF00561"/>
    </source>
</evidence>
<dbReference type="Pfam" id="PF00561">
    <property type="entry name" value="Abhydrolase_1"/>
    <property type="match status" value="1"/>
</dbReference>
<feature type="domain" description="AB hydrolase-1" evidence="3">
    <location>
        <begin position="69"/>
        <end position="327"/>
    </location>
</feature>
<evidence type="ECO:0000256" key="2">
    <source>
        <dbReference type="SAM" id="MobiDB-lite"/>
    </source>
</evidence>